<organism evidence="2">
    <name type="scientific">Sesamum angustifolium</name>
    <dbReference type="NCBI Taxonomy" id="2727405"/>
    <lineage>
        <taxon>Eukaryota</taxon>
        <taxon>Viridiplantae</taxon>
        <taxon>Streptophyta</taxon>
        <taxon>Embryophyta</taxon>
        <taxon>Tracheophyta</taxon>
        <taxon>Spermatophyta</taxon>
        <taxon>Magnoliopsida</taxon>
        <taxon>eudicotyledons</taxon>
        <taxon>Gunneridae</taxon>
        <taxon>Pentapetalae</taxon>
        <taxon>asterids</taxon>
        <taxon>lamiids</taxon>
        <taxon>Lamiales</taxon>
        <taxon>Pedaliaceae</taxon>
        <taxon>Sesamum</taxon>
    </lineage>
</organism>
<reference evidence="2" key="2">
    <citation type="journal article" date="2024" name="Plant">
        <title>Genomic evolution and insights into agronomic trait innovations of Sesamum species.</title>
        <authorList>
            <person name="Miao H."/>
            <person name="Wang L."/>
            <person name="Qu L."/>
            <person name="Liu H."/>
            <person name="Sun Y."/>
            <person name="Le M."/>
            <person name="Wang Q."/>
            <person name="Wei S."/>
            <person name="Zheng Y."/>
            <person name="Lin W."/>
            <person name="Duan Y."/>
            <person name="Cao H."/>
            <person name="Xiong S."/>
            <person name="Wang X."/>
            <person name="Wei L."/>
            <person name="Li C."/>
            <person name="Ma Q."/>
            <person name="Ju M."/>
            <person name="Zhao R."/>
            <person name="Li G."/>
            <person name="Mu C."/>
            <person name="Tian Q."/>
            <person name="Mei H."/>
            <person name="Zhang T."/>
            <person name="Gao T."/>
            <person name="Zhang H."/>
        </authorList>
    </citation>
    <scope>NUCLEOTIDE SEQUENCE</scope>
    <source>
        <strain evidence="2">G01</strain>
    </source>
</reference>
<dbReference type="AlphaFoldDB" id="A0AAW2IMP7"/>
<reference evidence="2" key="1">
    <citation type="submission" date="2020-06" db="EMBL/GenBank/DDBJ databases">
        <authorList>
            <person name="Li T."/>
            <person name="Hu X."/>
            <person name="Zhang T."/>
            <person name="Song X."/>
            <person name="Zhang H."/>
            <person name="Dai N."/>
            <person name="Sheng W."/>
            <person name="Hou X."/>
            <person name="Wei L."/>
        </authorList>
    </citation>
    <scope>NUCLEOTIDE SEQUENCE</scope>
    <source>
        <strain evidence="2">G01</strain>
        <tissue evidence="2">Leaf</tissue>
    </source>
</reference>
<comment type="caution">
    <text evidence="2">The sequence shown here is derived from an EMBL/GenBank/DDBJ whole genome shotgun (WGS) entry which is preliminary data.</text>
</comment>
<evidence type="ECO:0000256" key="1">
    <source>
        <dbReference type="SAM" id="MobiDB-lite"/>
    </source>
</evidence>
<gene>
    <name evidence="2" type="ORF">Sangu_2921800</name>
</gene>
<proteinExistence type="predicted"/>
<feature type="region of interest" description="Disordered" evidence="1">
    <location>
        <begin position="27"/>
        <end position="62"/>
    </location>
</feature>
<accession>A0AAW2IMP7</accession>
<name>A0AAW2IMP7_9LAMI</name>
<evidence type="ECO:0000313" key="2">
    <source>
        <dbReference type="EMBL" id="KAL0282938.1"/>
    </source>
</evidence>
<protein>
    <submittedName>
        <fullName evidence="2">Uncharacterized protein</fullName>
    </submittedName>
</protein>
<sequence length="88" mass="9268">MNAQIANKAHAKKDTLPANVVVGIGSSQRSSATLSVEDRLPQSQESEPIDPSPHSTLVLPPSPKPLTIEITSEDTSSTAWTLVYVSGS</sequence>
<dbReference type="EMBL" id="JACGWK010001771">
    <property type="protein sequence ID" value="KAL0282938.1"/>
    <property type="molecule type" value="Genomic_DNA"/>
</dbReference>